<name>A0A0L0DDX0_THETB</name>
<dbReference type="EMBL" id="GL349435">
    <property type="protein sequence ID" value="KNC50494.1"/>
    <property type="molecule type" value="Genomic_DNA"/>
</dbReference>
<keyword evidence="2" id="KW-1185">Reference proteome</keyword>
<dbReference type="RefSeq" id="XP_013762587.1">
    <property type="nucleotide sequence ID" value="XM_013907133.1"/>
</dbReference>
<reference evidence="1 2" key="1">
    <citation type="submission" date="2010-05" db="EMBL/GenBank/DDBJ databases">
        <title>The Genome Sequence of Thecamonas trahens ATCC 50062.</title>
        <authorList>
            <consortium name="The Broad Institute Genome Sequencing Platform"/>
            <person name="Russ C."/>
            <person name="Cuomo C."/>
            <person name="Shea T."/>
            <person name="Young S.K."/>
            <person name="Zeng Q."/>
            <person name="Koehrsen M."/>
            <person name="Haas B."/>
            <person name="Borodovsky M."/>
            <person name="Guigo R."/>
            <person name="Alvarado L."/>
            <person name="Berlin A."/>
            <person name="Bochicchio J."/>
            <person name="Borenstein D."/>
            <person name="Chapman S."/>
            <person name="Chen Z."/>
            <person name="Freedman E."/>
            <person name="Gellesch M."/>
            <person name="Goldberg J."/>
            <person name="Griggs A."/>
            <person name="Gujja S."/>
            <person name="Heilman E."/>
            <person name="Heiman D."/>
            <person name="Hepburn T."/>
            <person name="Howarth C."/>
            <person name="Jen D."/>
            <person name="Larson L."/>
            <person name="Mehta T."/>
            <person name="Park D."/>
            <person name="Pearson M."/>
            <person name="Roberts A."/>
            <person name="Saif S."/>
            <person name="Shenoy N."/>
            <person name="Sisk P."/>
            <person name="Stolte C."/>
            <person name="Sykes S."/>
            <person name="Thomson T."/>
            <person name="Walk T."/>
            <person name="White J."/>
            <person name="Yandava C."/>
            <person name="Burger G."/>
            <person name="Gray M.W."/>
            <person name="Holland P.W.H."/>
            <person name="King N."/>
            <person name="Lang F.B.F."/>
            <person name="Roger A.J."/>
            <person name="Ruiz-Trillo I."/>
            <person name="Lander E."/>
            <person name="Nusbaum C."/>
        </authorList>
    </citation>
    <scope>NUCLEOTIDE SEQUENCE [LARGE SCALE GENOMIC DNA]</scope>
    <source>
        <strain evidence="1 2">ATCC 50062</strain>
    </source>
</reference>
<dbReference type="Proteomes" id="UP000054408">
    <property type="component" value="Unassembled WGS sequence"/>
</dbReference>
<evidence type="ECO:0000313" key="1">
    <source>
        <dbReference type="EMBL" id="KNC50494.1"/>
    </source>
</evidence>
<evidence type="ECO:0000313" key="2">
    <source>
        <dbReference type="Proteomes" id="UP000054408"/>
    </source>
</evidence>
<sequence>MAASVDGASSHSRYGDAAAAEAAALLPASDAFDNASSSLKICMFLVSSSACNDRTRSSSEASAWVWSAALVRAASRSAASCASRSRPSASSLCRLSISSRALATSSSRYTF</sequence>
<dbReference type="GeneID" id="25569523"/>
<protein>
    <submittedName>
        <fullName evidence="1">Uncharacterized protein</fullName>
    </submittedName>
</protein>
<accession>A0A0L0DDX0</accession>
<organism evidence="1 2">
    <name type="scientific">Thecamonas trahens ATCC 50062</name>
    <dbReference type="NCBI Taxonomy" id="461836"/>
    <lineage>
        <taxon>Eukaryota</taxon>
        <taxon>Apusozoa</taxon>
        <taxon>Apusomonadida</taxon>
        <taxon>Apusomonadidae</taxon>
        <taxon>Thecamonas</taxon>
    </lineage>
</organism>
<gene>
    <name evidence="1" type="ORF">AMSG_11608</name>
</gene>
<proteinExistence type="predicted"/>
<dbReference type="AlphaFoldDB" id="A0A0L0DDX0"/>